<dbReference type="EMBL" id="MU806334">
    <property type="protein sequence ID" value="KAJ3836270.1"/>
    <property type="molecule type" value="Genomic_DNA"/>
</dbReference>
<dbReference type="Proteomes" id="UP001163846">
    <property type="component" value="Unassembled WGS sequence"/>
</dbReference>
<accession>A0AA38P4P6</accession>
<dbReference type="AlphaFoldDB" id="A0AA38P4P6"/>
<comment type="caution">
    <text evidence="3">The sequence shown here is derived from an EMBL/GenBank/DDBJ whole genome shotgun (WGS) entry which is preliminary data.</text>
</comment>
<feature type="compositionally biased region" description="Basic and acidic residues" evidence="1">
    <location>
        <begin position="330"/>
        <end position="347"/>
    </location>
</feature>
<name>A0AA38P4P6_9AGAR</name>
<reference evidence="3" key="1">
    <citation type="submission" date="2022-08" db="EMBL/GenBank/DDBJ databases">
        <authorList>
            <consortium name="DOE Joint Genome Institute"/>
            <person name="Min B."/>
            <person name="Riley R."/>
            <person name="Sierra-Patev S."/>
            <person name="Naranjo-Ortiz M."/>
            <person name="Looney B."/>
            <person name="Konkel Z."/>
            <person name="Slot J.C."/>
            <person name="Sakamoto Y."/>
            <person name="Steenwyk J.L."/>
            <person name="Rokas A."/>
            <person name="Carro J."/>
            <person name="Camarero S."/>
            <person name="Ferreira P."/>
            <person name="Molpeceres G."/>
            <person name="Ruiz-Duenas F.J."/>
            <person name="Serrano A."/>
            <person name="Henrissat B."/>
            <person name="Drula E."/>
            <person name="Hughes K.W."/>
            <person name="Mata J.L."/>
            <person name="Ishikawa N.K."/>
            <person name="Vargas-Isla R."/>
            <person name="Ushijima S."/>
            <person name="Smith C.A."/>
            <person name="Ahrendt S."/>
            <person name="Andreopoulos W."/>
            <person name="He G."/>
            <person name="Labutti K."/>
            <person name="Lipzen A."/>
            <person name="Ng V."/>
            <person name="Sandor L."/>
            <person name="Barry K."/>
            <person name="Martinez A.T."/>
            <person name="Xiao Y."/>
            <person name="Gibbons J.G."/>
            <person name="Terashima K."/>
            <person name="Hibbett D.S."/>
            <person name="Grigoriev I.V."/>
        </authorList>
    </citation>
    <scope>NUCLEOTIDE SEQUENCE</scope>
    <source>
        <strain evidence="3">TFB9207</strain>
    </source>
</reference>
<evidence type="ECO:0000256" key="1">
    <source>
        <dbReference type="SAM" id="MobiDB-lite"/>
    </source>
</evidence>
<feature type="region of interest" description="Disordered" evidence="1">
    <location>
        <begin position="330"/>
        <end position="353"/>
    </location>
</feature>
<sequence>MVFIPLESLLPPSRLMRTILLAVCLLKTSVAALPTAAVQELVPRETLQKHNLRLDRHARAGNSKGEVLCLNVVELGDHICSPDSSSVTSQDPIVESIDLGLIQFASVNDRKDTFRTARQNAAASKLLDPWQYTDDIMDSLLLLHSIPSETMKTWEGVLIENKFLAFELTVMRYVDKAEKFRTGDFELHVGDVRIPFKNTKRDSKKVELELDFSTHVYFRNRRTMEEALSNIERQTLSWGTTVPSWFQTQLEVVGSKAWQGGLAPWIQPIIRINRAMELLSWPKSAGYQYYDAQAMATTTLMQWKEIRDDGVWKMAKRKKYLREKNARRWARNAETRRRDQEGEKLQEQGDGPS</sequence>
<feature type="signal peptide" evidence="2">
    <location>
        <begin position="1"/>
        <end position="31"/>
    </location>
</feature>
<keyword evidence="2" id="KW-0732">Signal</keyword>
<proteinExistence type="predicted"/>
<keyword evidence="4" id="KW-1185">Reference proteome</keyword>
<organism evidence="3 4">
    <name type="scientific">Lentinula raphanica</name>
    <dbReference type="NCBI Taxonomy" id="153919"/>
    <lineage>
        <taxon>Eukaryota</taxon>
        <taxon>Fungi</taxon>
        <taxon>Dikarya</taxon>
        <taxon>Basidiomycota</taxon>
        <taxon>Agaricomycotina</taxon>
        <taxon>Agaricomycetes</taxon>
        <taxon>Agaricomycetidae</taxon>
        <taxon>Agaricales</taxon>
        <taxon>Marasmiineae</taxon>
        <taxon>Omphalotaceae</taxon>
        <taxon>Lentinula</taxon>
    </lineage>
</organism>
<protein>
    <submittedName>
        <fullName evidence="3">Uncharacterized protein</fullName>
    </submittedName>
</protein>
<feature type="chain" id="PRO_5041329807" evidence="2">
    <location>
        <begin position="32"/>
        <end position="353"/>
    </location>
</feature>
<gene>
    <name evidence="3" type="ORF">F5878DRAFT_726913</name>
</gene>
<evidence type="ECO:0000256" key="2">
    <source>
        <dbReference type="SAM" id="SignalP"/>
    </source>
</evidence>
<evidence type="ECO:0000313" key="3">
    <source>
        <dbReference type="EMBL" id="KAJ3836270.1"/>
    </source>
</evidence>
<evidence type="ECO:0000313" key="4">
    <source>
        <dbReference type="Proteomes" id="UP001163846"/>
    </source>
</evidence>